<dbReference type="Proteomes" id="UP000298416">
    <property type="component" value="Unassembled WGS sequence"/>
</dbReference>
<proteinExistence type="predicted"/>
<dbReference type="PANTHER" id="PTHR34127">
    <property type="entry name" value="OS04G0405600 PROTEIN"/>
    <property type="match status" value="1"/>
</dbReference>
<evidence type="ECO:0000313" key="1">
    <source>
        <dbReference type="EMBL" id="KAG6382769.1"/>
    </source>
</evidence>
<sequence>MVRAKRKIAAAMTERMAHGLVALGVERDVLRQRVEELCDGLVAIERILYDAARVEQADVQGVVDDVVHEENVGGEVVARADMEALERDEASGLAPLDADPGLVQLCGRANDIRHNVEHAVLAEDRIIIRIFSSHGRPFGPRLEDLGRWRGPGQVRHWHVGPGLGMVRESARAPSLRGGRGDTEYLQHEAPVHDHELEELGRVVAPIRHQPVLGVHEVLGNGGEGVHVDLERPTGALEEVEERAALVLLHLTQVAAPVVVRPQGDDLRLVGPGVDVGHGGRDPVDRPLAPVGRLSRGVGEIFDGLVGVDYPLHWPGLGKTSMLEQMEYLFQDNVALNSDIREQDRTNRGRTVHKISYYDISRNLLIKFKDDSIDETPRLGQNLSEELAISSMLDMSIRYLPGDHGLNLDNGEGEEEDGGYDRQNGPRIREVGVHEVCPPLVPRLLAILTYLQEAPCSYLLVHLLKAALGVERDVLRQRVEQLGDGLVAAERVLYDAARVEQADVHRAVDDVVHEEDIRGEVVARAHVEALERDEVEVERLERVVHHDQGEPQHPPTERDVLEAPGLATLDADPGLVELRGRADDVVTALVGGGRSPRLLLLGARLLEKEALAVYV</sequence>
<dbReference type="EMBL" id="PNBA02000916">
    <property type="protein sequence ID" value="KAG6382769.1"/>
    <property type="molecule type" value="Genomic_DNA"/>
</dbReference>
<reference evidence="1" key="2">
    <citation type="submission" date="2020-08" db="EMBL/GenBank/DDBJ databases">
        <title>Plant Genome Project.</title>
        <authorList>
            <person name="Zhang R.-G."/>
        </authorList>
    </citation>
    <scope>NUCLEOTIDE SEQUENCE</scope>
    <source>
        <strain evidence="1">Huo1</strain>
        <tissue evidence="1">Leaf</tissue>
    </source>
</reference>
<comment type="caution">
    <text evidence="1">The sequence shown here is derived from an EMBL/GenBank/DDBJ whole genome shotgun (WGS) entry which is preliminary data.</text>
</comment>
<evidence type="ECO:0000313" key="2">
    <source>
        <dbReference type="Proteomes" id="UP000298416"/>
    </source>
</evidence>
<gene>
    <name evidence="1" type="ORF">SASPL_157522</name>
</gene>
<dbReference type="AlphaFoldDB" id="A0A8X8YUV6"/>
<dbReference type="InterPro" id="IPR010765">
    <property type="entry name" value="DUF1350"/>
</dbReference>
<dbReference type="PANTHER" id="PTHR34127:SF1">
    <property type="entry name" value="OS04G0405600 PROTEIN"/>
    <property type="match status" value="1"/>
</dbReference>
<organism evidence="1">
    <name type="scientific">Salvia splendens</name>
    <name type="common">Scarlet sage</name>
    <dbReference type="NCBI Taxonomy" id="180675"/>
    <lineage>
        <taxon>Eukaryota</taxon>
        <taxon>Viridiplantae</taxon>
        <taxon>Streptophyta</taxon>
        <taxon>Embryophyta</taxon>
        <taxon>Tracheophyta</taxon>
        <taxon>Spermatophyta</taxon>
        <taxon>Magnoliopsida</taxon>
        <taxon>eudicotyledons</taxon>
        <taxon>Gunneridae</taxon>
        <taxon>Pentapetalae</taxon>
        <taxon>asterids</taxon>
        <taxon>lamiids</taxon>
        <taxon>Lamiales</taxon>
        <taxon>Lamiaceae</taxon>
        <taxon>Nepetoideae</taxon>
        <taxon>Mentheae</taxon>
        <taxon>Salviinae</taxon>
        <taxon>Salvia</taxon>
        <taxon>Salvia subgen. Calosphace</taxon>
        <taxon>core Calosphace</taxon>
    </lineage>
</organism>
<name>A0A8X8YUV6_SALSN</name>
<protein>
    <submittedName>
        <fullName evidence="1">Uncharacterized protein</fullName>
    </submittedName>
</protein>
<reference evidence="1" key="1">
    <citation type="submission" date="2018-01" db="EMBL/GenBank/DDBJ databases">
        <authorList>
            <person name="Mao J.F."/>
        </authorList>
    </citation>
    <scope>NUCLEOTIDE SEQUENCE</scope>
    <source>
        <strain evidence="1">Huo1</strain>
        <tissue evidence="1">Leaf</tissue>
    </source>
</reference>
<accession>A0A8X8YUV6</accession>
<keyword evidence="2" id="KW-1185">Reference proteome</keyword>